<gene>
    <name evidence="1" type="ORF">FE784_09735</name>
</gene>
<keyword evidence="2" id="KW-1185">Reference proteome</keyword>
<dbReference type="OrthoDB" id="440232at2"/>
<dbReference type="SUPFAM" id="SSF53756">
    <property type="entry name" value="UDP-Glycosyltransferase/glycogen phosphorylase"/>
    <property type="match status" value="1"/>
</dbReference>
<proteinExistence type="predicted"/>
<dbReference type="PANTHER" id="PTHR46656:SF3">
    <property type="entry name" value="PUTATIVE-RELATED"/>
    <property type="match status" value="1"/>
</dbReference>
<organism evidence="1 2">
    <name type="scientific">Paenibacillus hemerocallicola</name>
    <dbReference type="NCBI Taxonomy" id="1172614"/>
    <lineage>
        <taxon>Bacteria</taxon>
        <taxon>Bacillati</taxon>
        <taxon>Bacillota</taxon>
        <taxon>Bacilli</taxon>
        <taxon>Bacillales</taxon>
        <taxon>Paenibacillaceae</taxon>
        <taxon>Paenibacillus</taxon>
    </lineage>
</organism>
<dbReference type="Pfam" id="PF13692">
    <property type="entry name" value="Glyco_trans_1_4"/>
    <property type="match status" value="1"/>
</dbReference>
<dbReference type="AlphaFoldDB" id="A0A5C4TD29"/>
<reference evidence="1 2" key="1">
    <citation type="submission" date="2019-05" db="EMBL/GenBank/DDBJ databases">
        <title>We sequenced the genome of Paenibacillus hemerocallicola KCTC 33185 for further insight into its adaptation and study the phylogeny of Paenibacillus.</title>
        <authorList>
            <person name="Narsing Rao M.P."/>
        </authorList>
    </citation>
    <scope>NUCLEOTIDE SEQUENCE [LARGE SCALE GENOMIC DNA]</scope>
    <source>
        <strain evidence="1 2">KCTC 33185</strain>
    </source>
</reference>
<dbReference type="Proteomes" id="UP000307943">
    <property type="component" value="Unassembled WGS sequence"/>
</dbReference>
<protein>
    <submittedName>
        <fullName evidence="1">Glycosyltransferase family 4 protein</fullName>
    </submittedName>
</protein>
<dbReference type="GO" id="GO:0016740">
    <property type="term" value="F:transferase activity"/>
    <property type="evidence" value="ECO:0007669"/>
    <property type="project" value="UniProtKB-KW"/>
</dbReference>
<dbReference type="Gene3D" id="3.40.50.2000">
    <property type="entry name" value="Glycogen Phosphorylase B"/>
    <property type="match status" value="1"/>
</dbReference>
<dbReference type="RefSeq" id="WP_139602000.1">
    <property type="nucleotide sequence ID" value="NZ_VDCQ01000010.1"/>
</dbReference>
<evidence type="ECO:0000313" key="2">
    <source>
        <dbReference type="Proteomes" id="UP000307943"/>
    </source>
</evidence>
<accession>A0A5C4TD29</accession>
<keyword evidence="1" id="KW-0808">Transferase</keyword>
<sequence>MRESVNILLDGMFYNGHGFAEGNRILLRILDGAGYRVRISARDRAEKRSVLPADEIRYIASFEQTALSANDVYISNRVGSDVRVHPDFRVNIARTTFETDRVPDFWIPELNRFDELWLQCSFNLASFRNSGVRVPLVLMPNFFDVGQYEPAGERLPLPATERYLFLSIFDMQQRKGYDVLLQAFLNEFTPQDSVALVIKIRGESDAGKLEKIIGEHPKERKEKPPVYIIGQMLTVQELMGLYRSCDAFVLPSRGEGWGRPFFESMLMELPVIGTNWSGQTEFMHEYNSYLVDVERLIRIENNEIPFFNGHYWAEPSLGDLQKKMRYVAAHRSEAAATGKKARKQLLEDYGMDRLTARVVEALNKYV</sequence>
<dbReference type="CDD" id="cd03801">
    <property type="entry name" value="GT4_PimA-like"/>
    <property type="match status" value="1"/>
</dbReference>
<name>A0A5C4TD29_9BACL</name>
<dbReference type="PANTHER" id="PTHR46656">
    <property type="entry name" value="PUTATIVE-RELATED"/>
    <property type="match status" value="1"/>
</dbReference>
<dbReference type="EMBL" id="VDCQ01000010">
    <property type="protein sequence ID" value="TNJ66536.1"/>
    <property type="molecule type" value="Genomic_DNA"/>
</dbReference>
<evidence type="ECO:0000313" key="1">
    <source>
        <dbReference type="EMBL" id="TNJ66536.1"/>
    </source>
</evidence>
<comment type="caution">
    <text evidence="1">The sequence shown here is derived from an EMBL/GenBank/DDBJ whole genome shotgun (WGS) entry which is preliminary data.</text>
</comment>